<dbReference type="AlphaFoldDB" id="A0A250K1J7"/>
<name>A0A250K1J7_9BACT</name>
<reference evidence="2 3" key="1">
    <citation type="submission" date="2017-06" db="EMBL/GenBank/DDBJ databases">
        <title>Sequencing and comparative analysis of myxobacterial genomes.</title>
        <authorList>
            <person name="Rupp O."/>
            <person name="Goesmann A."/>
            <person name="Sogaard-Andersen L."/>
        </authorList>
    </citation>
    <scope>NUCLEOTIDE SEQUENCE [LARGE SCALE GENOMIC DNA]</scope>
    <source>
        <strain evidence="2 3">DSM 14697</strain>
    </source>
</reference>
<gene>
    <name evidence="2" type="ORF">MYMAC_005599</name>
</gene>
<dbReference type="PANTHER" id="PTHR46211:SF1">
    <property type="entry name" value="GLYCEROPHOSPHODIESTER PHOSPHODIESTERASE, CYTOPLASMIC"/>
    <property type="match status" value="1"/>
</dbReference>
<protein>
    <submittedName>
        <fullName evidence="2">Glycerophosphoryl diester phosphodiesterase</fullName>
    </submittedName>
</protein>
<evidence type="ECO:0000259" key="1">
    <source>
        <dbReference type="PROSITE" id="PS51704"/>
    </source>
</evidence>
<sequence>MHAGVHPRRLEGMLLLAHRGASADAPENTLEAFTEAVRQGADGVELDAMRCGSGEVVVCHDERLERLARLPWEVRRTPWWKLQRADVGSPLGFAPARIPLLDEVLDALPAQLLVNIELKCDRADDGGLAEQVARVVRRRGLAGRVVISSFNPLCLFRLAAAAPELRRGFLIDPDRSWGLQAYAVSPLVSSHSVHPFHEACTPERVAAWRAAGLSVAAWTVDDPQRAQVLERMGVSYLITNRPGAVRQALHPAA</sequence>
<dbReference type="PROSITE" id="PS51704">
    <property type="entry name" value="GP_PDE"/>
    <property type="match status" value="1"/>
</dbReference>
<evidence type="ECO:0000313" key="3">
    <source>
        <dbReference type="Proteomes" id="UP000217343"/>
    </source>
</evidence>
<proteinExistence type="predicted"/>
<organism evidence="2 3">
    <name type="scientific">Corallococcus macrosporus DSM 14697</name>
    <dbReference type="NCBI Taxonomy" id="1189310"/>
    <lineage>
        <taxon>Bacteria</taxon>
        <taxon>Pseudomonadati</taxon>
        <taxon>Myxococcota</taxon>
        <taxon>Myxococcia</taxon>
        <taxon>Myxococcales</taxon>
        <taxon>Cystobacterineae</taxon>
        <taxon>Myxococcaceae</taxon>
        <taxon>Corallococcus</taxon>
    </lineage>
</organism>
<dbReference type="CDD" id="cd08556">
    <property type="entry name" value="GDPD"/>
    <property type="match status" value="1"/>
</dbReference>
<dbReference type="GO" id="GO:0006629">
    <property type="term" value="P:lipid metabolic process"/>
    <property type="evidence" value="ECO:0007669"/>
    <property type="project" value="InterPro"/>
</dbReference>
<evidence type="ECO:0000313" key="2">
    <source>
        <dbReference type="EMBL" id="ATB49945.1"/>
    </source>
</evidence>
<dbReference type="Pfam" id="PF03009">
    <property type="entry name" value="GDPD"/>
    <property type="match status" value="1"/>
</dbReference>
<dbReference type="SUPFAM" id="SSF51695">
    <property type="entry name" value="PLC-like phosphodiesterases"/>
    <property type="match status" value="1"/>
</dbReference>
<dbReference type="InterPro" id="IPR017946">
    <property type="entry name" value="PLC-like_Pdiesterase_TIM-brl"/>
</dbReference>
<keyword evidence="3" id="KW-1185">Reference proteome</keyword>
<feature type="domain" description="GP-PDE" evidence="1">
    <location>
        <begin position="13"/>
        <end position="249"/>
    </location>
</feature>
<dbReference type="Gene3D" id="3.20.20.190">
    <property type="entry name" value="Phosphatidylinositol (PI) phosphodiesterase"/>
    <property type="match status" value="1"/>
</dbReference>
<dbReference type="GO" id="GO:0008081">
    <property type="term" value="F:phosphoric diester hydrolase activity"/>
    <property type="evidence" value="ECO:0007669"/>
    <property type="project" value="InterPro"/>
</dbReference>
<dbReference type="InterPro" id="IPR030395">
    <property type="entry name" value="GP_PDE_dom"/>
</dbReference>
<accession>A0A250K1J7</accession>
<dbReference type="EMBL" id="CP022203">
    <property type="protein sequence ID" value="ATB49945.1"/>
    <property type="molecule type" value="Genomic_DNA"/>
</dbReference>
<dbReference type="PANTHER" id="PTHR46211">
    <property type="entry name" value="GLYCEROPHOSPHORYL DIESTER PHOSPHODIESTERASE"/>
    <property type="match status" value="1"/>
</dbReference>
<dbReference type="KEGG" id="mmas:MYMAC_005599"/>
<dbReference type="Proteomes" id="UP000217343">
    <property type="component" value="Chromosome"/>
</dbReference>